<evidence type="ECO:0000313" key="3">
    <source>
        <dbReference type="Proteomes" id="UP000886998"/>
    </source>
</evidence>
<feature type="domain" description="DUF7041" evidence="1">
    <location>
        <begin position="68"/>
        <end position="152"/>
    </location>
</feature>
<keyword evidence="3" id="KW-1185">Reference proteome</keyword>
<accession>A0A8X6YEI6</accession>
<dbReference type="AlphaFoldDB" id="A0A8X6YEI6"/>
<reference evidence="2" key="1">
    <citation type="submission" date="2020-08" db="EMBL/GenBank/DDBJ databases">
        <title>Multicomponent nature underlies the extraordinary mechanical properties of spider dragline silk.</title>
        <authorList>
            <person name="Kono N."/>
            <person name="Nakamura H."/>
            <person name="Mori M."/>
            <person name="Yoshida Y."/>
            <person name="Ohtoshi R."/>
            <person name="Malay A.D."/>
            <person name="Moran D.A.P."/>
            <person name="Tomita M."/>
            <person name="Numata K."/>
            <person name="Arakawa K."/>
        </authorList>
    </citation>
    <scope>NUCLEOTIDE SEQUENCE</scope>
</reference>
<protein>
    <recommendedName>
        <fullName evidence="1">DUF7041 domain-containing protein</fullName>
    </recommendedName>
</protein>
<evidence type="ECO:0000259" key="1">
    <source>
        <dbReference type="Pfam" id="PF23055"/>
    </source>
</evidence>
<dbReference type="PANTHER" id="PTHR33327">
    <property type="entry name" value="ENDONUCLEASE"/>
    <property type="match status" value="1"/>
</dbReference>
<sequence>MPLPAFDAAVSDSGSAIRCHCLPSSALDVVFRCLYSPAMLTSVLVDAAACWKQFDGTTSNLSDFFQIATFWADKPAVCFAQAESQFTLPHITSDATKVHYIVANFDSRCAVEVGGIITNPLKSRSTPMYEKLKKQLIDRLSLSKEQRVRKLLGREELDVNRPWGIFAR</sequence>
<comment type="caution">
    <text evidence="2">The sequence shown here is derived from an EMBL/GenBank/DDBJ whole genome shotgun (WGS) entry which is preliminary data.</text>
</comment>
<dbReference type="Pfam" id="PF23055">
    <property type="entry name" value="DUF7041"/>
    <property type="match status" value="1"/>
</dbReference>
<dbReference type="OrthoDB" id="6509944at2759"/>
<dbReference type="PANTHER" id="PTHR33327:SF3">
    <property type="entry name" value="RNA-DIRECTED DNA POLYMERASE"/>
    <property type="match status" value="1"/>
</dbReference>
<dbReference type="EMBL" id="BMAV01016900">
    <property type="protein sequence ID" value="GFY68144.1"/>
    <property type="molecule type" value="Genomic_DNA"/>
</dbReference>
<organism evidence="2 3">
    <name type="scientific">Trichonephila inaurata madagascariensis</name>
    <dbReference type="NCBI Taxonomy" id="2747483"/>
    <lineage>
        <taxon>Eukaryota</taxon>
        <taxon>Metazoa</taxon>
        <taxon>Ecdysozoa</taxon>
        <taxon>Arthropoda</taxon>
        <taxon>Chelicerata</taxon>
        <taxon>Arachnida</taxon>
        <taxon>Araneae</taxon>
        <taxon>Araneomorphae</taxon>
        <taxon>Entelegynae</taxon>
        <taxon>Araneoidea</taxon>
        <taxon>Nephilidae</taxon>
        <taxon>Trichonephila</taxon>
        <taxon>Trichonephila inaurata</taxon>
    </lineage>
</organism>
<name>A0A8X6YEI6_9ARAC</name>
<evidence type="ECO:0000313" key="2">
    <source>
        <dbReference type="EMBL" id="GFY68144.1"/>
    </source>
</evidence>
<dbReference type="InterPro" id="IPR055469">
    <property type="entry name" value="DUF7041"/>
</dbReference>
<gene>
    <name evidence="2" type="ORF">TNIN_373091</name>
</gene>
<proteinExistence type="predicted"/>
<dbReference type="Proteomes" id="UP000886998">
    <property type="component" value="Unassembled WGS sequence"/>
</dbReference>